<evidence type="ECO:0000313" key="3">
    <source>
        <dbReference type="EMBL" id="PZW42592.1"/>
    </source>
</evidence>
<feature type="chain" id="PRO_5015941191" evidence="1">
    <location>
        <begin position="25"/>
        <end position="109"/>
    </location>
</feature>
<dbReference type="SUPFAM" id="SSF55008">
    <property type="entry name" value="HMA, heavy metal-associated domain"/>
    <property type="match status" value="1"/>
</dbReference>
<reference evidence="3 4" key="1">
    <citation type="submission" date="2018-06" db="EMBL/GenBank/DDBJ databases">
        <title>Genomic Encyclopedia of Archaeal and Bacterial Type Strains, Phase II (KMG-II): from individual species to whole genera.</title>
        <authorList>
            <person name="Goeker M."/>
        </authorList>
    </citation>
    <scope>NUCLEOTIDE SEQUENCE [LARGE SCALE GENOMIC DNA]</scope>
    <source>
        <strain evidence="3 4">DSM 15361</strain>
    </source>
</reference>
<gene>
    <name evidence="3" type="ORF">LX95_00906</name>
</gene>
<dbReference type="GO" id="GO:0046872">
    <property type="term" value="F:metal ion binding"/>
    <property type="evidence" value="ECO:0007669"/>
    <property type="project" value="InterPro"/>
</dbReference>
<dbReference type="PROSITE" id="PS50846">
    <property type="entry name" value="HMA_2"/>
    <property type="match status" value="1"/>
</dbReference>
<sequence length="109" mass="12519">MKHLKTINLIIFMAMLLITLNIEAQTQVKSNTKSKVVQNNSIQKKYKLKGFKQSCCTGIVAYSLSKVEGYLKSEADVKNQELRVWYDTSICTEKQIKEAINKTPYKIIE</sequence>
<dbReference type="AlphaFoldDB" id="A0A2W7IAM8"/>
<name>A0A2W7IAM8_9FLAO</name>
<comment type="caution">
    <text evidence="3">The sequence shown here is derived from an EMBL/GenBank/DDBJ whole genome shotgun (WGS) entry which is preliminary data.</text>
</comment>
<dbReference type="InterPro" id="IPR036163">
    <property type="entry name" value="HMA_dom_sf"/>
</dbReference>
<keyword evidence="1" id="KW-0732">Signal</keyword>
<proteinExistence type="predicted"/>
<dbReference type="InterPro" id="IPR006121">
    <property type="entry name" value="HMA_dom"/>
</dbReference>
<evidence type="ECO:0000259" key="2">
    <source>
        <dbReference type="PROSITE" id="PS50846"/>
    </source>
</evidence>
<keyword evidence="4" id="KW-1185">Reference proteome</keyword>
<feature type="signal peptide" evidence="1">
    <location>
        <begin position="1"/>
        <end position="24"/>
    </location>
</feature>
<organism evidence="3 4">
    <name type="scientific">Mesonia algae</name>
    <dbReference type="NCBI Taxonomy" id="213248"/>
    <lineage>
        <taxon>Bacteria</taxon>
        <taxon>Pseudomonadati</taxon>
        <taxon>Bacteroidota</taxon>
        <taxon>Flavobacteriia</taxon>
        <taxon>Flavobacteriales</taxon>
        <taxon>Flavobacteriaceae</taxon>
        <taxon>Mesonia</taxon>
    </lineage>
</organism>
<evidence type="ECO:0000256" key="1">
    <source>
        <dbReference type="SAM" id="SignalP"/>
    </source>
</evidence>
<dbReference type="Gene3D" id="3.30.70.100">
    <property type="match status" value="1"/>
</dbReference>
<feature type="domain" description="HMA" evidence="2">
    <location>
        <begin position="42"/>
        <end position="108"/>
    </location>
</feature>
<accession>A0A2W7IAM8</accession>
<protein>
    <submittedName>
        <fullName evidence="3">Copper chaperone CopZ</fullName>
    </submittedName>
</protein>
<dbReference type="RefSeq" id="WP_111540243.1">
    <property type="nucleotide sequence ID" value="NZ_QKYV01000002.1"/>
</dbReference>
<dbReference type="Proteomes" id="UP000249542">
    <property type="component" value="Unassembled WGS sequence"/>
</dbReference>
<evidence type="ECO:0000313" key="4">
    <source>
        <dbReference type="Proteomes" id="UP000249542"/>
    </source>
</evidence>
<dbReference type="EMBL" id="QKYV01000002">
    <property type="protein sequence ID" value="PZW42592.1"/>
    <property type="molecule type" value="Genomic_DNA"/>
</dbReference>